<dbReference type="Gene3D" id="2.30.30.40">
    <property type="entry name" value="SH3 Domains"/>
    <property type="match status" value="1"/>
</dbReference>
<dbReference type="InterPro" id="IPR004148">
    <property type="entry name" value="BAR_dom"/>
</dbReference>
<dbReference type="GO" id="GO:0006897">
    <property type="term" value="P:endocytosis"/>
    <property type="evidence" value="ECO:0007669"/>
    <property type="project" value="InterPro"/>
</dbReference>
<reference evidence="9" key="1">
    <citation type="submission" date="2023-06" db="EMBL/GenBank/DDBJ databases">
        <title>Black Yeasts Isolated from many extreme environments.</title>
        <authorList>
            <person name="Coleine C."/>
            <person name="Stajich J.E."/>
            <person name="Selbmann L."/>
        </authorList>
    </citation>
    <scope>NUCLEOTIDE SEQUENCE</scope>
    <source>
        <strain evidence="9">CCFEE 5200</strain>
    </source>
</reference>
<dbReference type="InterPro" id="IPR036028">
    <property type="entry name" value="SH3-like_dom_sf"/>
</dbReference>
<name>A0AAN6K982_9PEZI</name>
<protein>
    <submittedName>
        <fullName evidence="9">BAR adaptor protein Hob1</fullName>
    </submittedName>
</protein>
<dbReference type="Pfam" id="PF00018">
    <property type="entry name" value="SH3_1"/>
    <property type="match status" value="1"/>
</dbReference>
<evidence type="ECO:0000259" key="7">
    <source>
        <dbReference type="PROSITE" id="PS50002"/>
    </source>
</evidence>
<keyword evidence="3 5" id="KW-0175">Coiled coil</keyword>
<feature type="region of interest" description="Disordered" evidence="6">
    <location>
        <begin position="353"/>
        <end position="387"/>
    </location>
</feature>
<dbReference type="PANTHER" id="PTHR47174">
    <property type="entry name" value="BRIDGING INTEGRATOR 3"/>
    <property type="match status" value="1"/>
</dbReference>
<dbReference type="SUPFAM" id="SSF50044">
    <property type="entry name" value="SH3-domain"/>
    <property type="match status" value="1"/>
</dbReference>
<dbReference type="CDD" id="cd07599">
    <property type="entry name" value="BAR_Rvs167p"/>
    <property type="match status" value="1"/>
</dbReference>
<evidence type="ECO:0000256" key="1">
    <source>
        <dbReference type="ARBA" id="ARBA00022443"/>
    </source>
</evidence>
<dbReference type="AlphaFoldDB" id="A0AAN6K982"/>
<dbReference type="PROSITE" id="PS50002">
    <property type="entry name" value="SH3"/>
    <property type="match status" value="1"/>
</dbReference>
<dbReference type="FunFam" id="2.30.30.40:FF:000189">
    <property type="entry name" value="BAR adaptor protein RVS167"/>
    <property type="match status" value="1"/>
</dbReference>
<evidence type="ECO:0000259" key="8">
    <source>
        <dbReference type="PROSITE" id="PS51021"/>
    </source>
</evidence>
<dbReference type="SMART" id="SM00721">
    <property type="entry name" value="BAR"/>
    <property type="match status" value="1"/>
</dbReference>
<sequence length="450" mass="50391">MSWKGFQKGATRAPQLLKQRFNMGDITKDAIYIDAERRFADLETETKRLHDESRKYFEAINGMLDHQIEFSQACAEIYKPISGRASDPDSYVIDGNPEGIRACEEYEKIVQELKASLQPELELIESRVVKPADELSDIIKVIRKTAAKRDHKQVDYDRHKNTLKKLQEKKDKNLKDEKALYKAENDMEMATQEYEYFNNLLKEELPAMFGLEREFILPLFQSFYYMQLNVFYTLHEKMQSIDIGYFNLTKGIEEAFEEKRGDTQAQTEALGMTKFKTTGGPRRPLSKFTAGRLAIENGRAGSTSSAASTSSPSTRRLTMDGYDNPPPPYSTETKPSTASSALVASSAYNASDINRSSSTGSSWTSAAKSKAAPPPPPTKPKPGALRASGAETVTALYDYEAQAEGDLSFSAGEVVEIVTRTGNENEWWVGRIGARRGQFPGEFSIFVLGF</sequence>
<dbReference type="SUPFAM" id="SSF103657">
    <property type="entry name" value="BAR/IMD domain-like"/>
    <property type="match status" value="1"/>
</dbReference>
<proteinExistence type="predicted"/>
<feature type="compositionally biased region" description="Low complexity" evidence="6">
    <location>
        <begin position="298"/>
        <end position="316"/>
    </location>
</feature>
<feature type="compositionally biased region" description="Low complexity" evidence="6">
    <location>
        <begin position="353"/>
        <end position="371"/>
    </location>
</feature>
<dbReference type="PRINTS" id="PR00452">
    <property type="entry name" value="SH3DOMAIN"/>
</dbReference>
<evidence type="ECO:0000313" key="10">
    <source>
        <dbReference type="Proteomes" id="UP001175353"/>
    </source>
</evidence>
<dbReference type="InterPro" id="IPR001452">
    <property type="entry name" value="SH3_domain"/>
</dbReference>
<evidence type="ECO:0000256" key="4">
    <source>
        <dbReference type="PROSITE-ProRule" id="PRU00192"/>
    </source>
</evidence>
<dbReference type="GO" id="GO:0008289">
    <property type="term" value="F:lipid binding"/>
    <property type="evidence" value="ECO:0007669"/>
    <property type="project" value="TreeGrafter"/>
</dbReference>
<feature type="coiled-coil region" evidence="5">
    <location>
        <begin position="149"/>
        <end position="176"/>
    </location>
</feature>
<dbReference type="GO" id="GO:0030479">
    <property type="term" value="C:actin cortical patch"/>
    <property type="evidence" value="ECO:0007669"/>
    <property type="project" value="TreeGrafter"/>
</dbReference>
<evidence type="ECO:0000313" key="9">
    <source>
        <dbReference type="EMBL" id="KAK0970790.1"/>
    </source>
</evidence>
<dbReference type="GO" id="GO:0031097">
    <property type="term" value="C:medial cortex"/>
    <property type="evidence" value="ECO:0007669"/>
    <property type="project" value="TreeGrafter"/>
</dbReference>
<evidence type="ECO:0000256" key="5">
    <source>
        <dbReference type="SAM" id="Coils"/>
    </source>
</evidence>
<dbReference type="Pfam" id="PF03114">
    <property type="entry name" value="BAR"/>
    <property type="match status" value="1"/>
</dbReference>
<dbReference type="InterPro" id="IPR046982">
    <property type="entry name" value="BIN3/RVS161-like"/>
</dbReference>
<dbReference type="InterPro" id="IPR027267">
    <property type="entry name" value="AH/BAR_dom_sf"/>
</dbReference>
<evidence type="ECO:0000256" key="2">
    <source>
        <dbReference type="ARBA" id="ARBA00022553"/>
    </source>
</evidence>
<feature type="region of interest" description="Disordered" evidence="6">
    <location>
        <begin position="298"/>
        <end position="338"/>
    </location>
</feature>
<comment type="caution">
    <text evidence="9">The sequence shown here is derived from an EMBL/GenBank/DDBJ whole genome shotgun (WGS) entry which is preliminary data.</text>
</comment>
<dbReference type="Proteomes" id="UP001175353">
    <property type="component" value="Unassembled WGS sequence"/>
</dbReference>
<dbReference type="GO" id="GO:1990528">
    <property type="term" value="C:Rvs161p-Rvs167p complex"/>
    <property type="evidence" value="ECO:0007669"/>
    <property type="project" value="TreeGrafter"/>
</dbReference>
<dbReference type="GO" id="GO:0051666">
    <property type="term" value="P:actin cortical patch localization"/>
    <property type="evidence" value="ECO:0007669"/>
    <property type="project" value="InterPro"/>
</dbReference>
<dbReference type="SMART" id="SM00326">
    <property type="entry name" value="SH3"/>
    <property type="match status" value="1"/>
</dbReference>
<dbReference type="FunFam" id="1.20.1270.60:FF:000048">
    <property type="entry name" value="BAR adaptor protein RVS167"/>
    <property type="match status" value="1"/>
</dbReference>
<keyword evidence="10" id="KW-1185">Reference proteome</keyword>
<accession>A0AAN6K982</accession>
<keyword evidence="1 4" id="KW-0728">SH3 domain</keyword>
<dbReference type="Gene3D" id="1.20.1270.60">
    <property type="entry name" value="Arfaptin homology (AH) domain/BAR domain"/>
    <property type="match status" value="1"/>
</dbReference>
<keyword evidence="2" id="KW-0597">Phosphoprotein</keyword>
<evidence type="ECO:0000256" key="3">
    <source>
        <dbReference type="ARBA" id="ARBA00023054"/>
    </source>
</evidence>
<dbReference type="PANTHER" id="PTHR47174:SF1">
    <property type="entry name" value="REDUCED VIABILITY UPON STARVATION PROTEIN 167"/>
    <property type="match status" value="1"/>
</dbReference>
<feature type="domain" description="SH3" evidence="7">
    <location>
        <begin position="388"/>
        <end position="449"/>
    </location>
</feature>
<dbReference type="GO" id="GO:0097320">
    <property type="term" value="P:plasma membrane tubulation"/>
    <property type="evidence" value="ECO:0007669"/>
    <property type="project" value="TreeGrafter"/>
</dbReference>
<dbReference type="GO" id="GO:0043332">
    <property type="term" value="C:mating projection tip"/>
    <property type="evidence" value="ECO:0007669"/>
    <property type="project" value="TreeGrafter"/>
</dbReference>
<dbReference type="EMBL" id="JAUJLE010000183">
    <property type="protein sequence ID" value="KAK0970790.1"/>
    <property type="molecule type" value="Genomic_DNA"/>
</dbReference>
<dbReference type="PROSITE" id="PS51021">
    <property type="entry name" value="BAR"/>
    <property type="match status" value="1"/>
</dbReference>
<feature type="domain" description="BAR" evidence="8">
    <location>
        <begin position="17"/>
        <end position="265"/>
    </location>
</feature>
<gene>
    <name evidence="9" type="primary">hob1_3</name>
    <name evidence="9" type="ORF">LTR91_015793</name>
</gene>
<evidence type="ECO:0000256" key="6">
    <source>
        <dbReference type="SAM" id="MobiDB-lite"/>
    </source>
</evidence>
<organism evidence="9 10">
    <name type="scientific">Friedmanniomyces endolithicus</name>
    <dbReference type="NCBI Taxonomy" id="329885"/>
    <lineage>
        <taxon>Eukaryota</taxon>
        <taxon>Fungi</taxon>
        <taxon>Dikarya</taxon>
        <taxon>Ascomycota</taxon>
        <taxon>Pezizomycotina</taxon>
        <taxon>Dothideomycetes</taxon>
        <taxon>Dothideomycetidae</taxon>
        <taxon>Mycosphaerellales</taxon>
        <taxon>Teratosphaeriaceae</taxon>
        <taxon>Friedmanniomyces</taxon>
    </lineage>
</organism>